<dbReference type="Gene3D" id="2.60.120.560">
    <property type="entry name" value="Exo-inulinase, domain 1"/>
    <property type="match status" value="1"/>
</dbReference>
<name>A0A178IEJ2_9BACT</name>
<gene>
    <name evidence="3" type="ORF">AW736_19030</name>
</gene>
<sequence>MPPATSTRRLLLLAFAAFAITGYSAPERPLFAHDLVNADYQPDHWTMADGVLSTKGKAGIIWTRESYGDFHLSLEFRCDKSTDSGVFFRCSDVRDYVQSSLEIQITNQLNRPDRARTGALFDCAAPAAKPAIKAGVWYRLEIAAKGETVKVLLDGKPMVEANLDDWATPRKNPDGSANKFKKALKDCARSGRIGLQGTYPVAFRNLEITRL</sequence>
<reference evidence="3 4" key="1">
    <citation type="submission" date="2016-01" db="EMBL/GenBank/DDBJ databases">
        <title>High potential of lignocellulose degradation of a new Verrucomicrobia species.</title>
        <authorList>
            <person name="Wang Y."/>
            <person name="Shi Y."/>
            <person name="Qiu Z."/>
            <person name="Liu S."/>
            <person name="Yang H."/>
        </authorList>
    </citation>
    <scope>NUCLEOTIDE SEQUENCE [LARGE SCALE GENOMIC DNA]</scope>
    <source>
        <strain evidence="3 4">TSB47</strain>
    </source>
</reference>
<accession>A0A178IEJ2</accession>
<keyword evidence="4" id="KW-1185">Reference proteome</keyword>
<evidence type="ECO:0000256" key="1">
    <source>
        <dbReference type="SAM" id="SignalP"/>
    </source>
</evidence>
<evidence type="ECO:0000313" key="4">
    <source>
        <dbReference type="Proteomes" id="UP000078486"/>
    </source>
</evidence>
<dbReference type="EMBL" id="LRRQ01000136">
    <property type="protein sequence ID" value="OAM88410.1"/>
    <property type="molecule type" value="Genomic_DNA"/>
</dbReference>
<dbReference type="InterPro" id="IPR010496">
    <property type="entry name" value="AL/BT2_dom"/>
</dbReference>
<dbReference type="RefSeq" id="WP_068771880.1">
    <property type="nucleotide sequence ID" value="NZ_CP109796.1"/>
</dbReference>
<comment type="caution">
    <text evidence="3">The sequence shown here is derived from an EMBL/GenBank/DDBJ whole genome shotgun (WGS) entry which is preliminary data.</text>
</comment>
<keyword evidence="1" id="KW-0732">Signal</keyword>
<dbReference type="AlphaFoldDB" id="A0A178IEJ2"/>
<evidence type="ECO:0000313" key="3">
    <source>
        <dbReference type="EMBL" id="OAM88410.1"/>
    </source>
</evidence>
<feature type="domain" description="3-keto-alpha-glucoside-1,2-lyase/3-keto-2-hydroxy-glucal hydratase" evidence="2">
    <location>
        <begin position="39"/>
        <end position="209"/>
    </location>
</feature>
<proteinExistence type="predicted"/>
<dbReference type="Pfam" id="PF06439">
    <property type="entry name" value="3keto-disac_hyd"/>
    <property type="match status" value="1"/>
</dbReference>
<dbReference type="Proteomes" id="UP000078486">
    <property type="component" value="Unassembled WGS sequence"/>
</dbReference>
<evidence type="ECO:0000259" key="2">
    <source>
        <dbReference type="Pfam" id="PF06439"/>
    </source>
</evidence>
<dbReference type="GO" id="GO:0016787">
    <property type="term" value="F:hydrolase activity"/>
    <property type="evidence" value="ECO:0007669"/>
    <property type="project" value="InterPro"/>
</dbReference>
<dbReference type="STRING" id="1184151.AW736_19030"/>
<dbReference type="OrthoDB" id="53343at2"/>
<feature type="chain" id="PRO_5008088757" description="3-keto-alpha-glucoside-1,2-lyase/3-keto-2-hydroxy-glucal hydratase domain-containing protein" evidence="1">
    <location>
        <begin position="20"/>
        <end position="211"/>
    </location>
</feature>
<feature type="signal peptide" evidence="1">
    <location>
        <begin position="1"/>
        <end position="19"/>
    </location>
</feature>
<organism evidence="3 4">
    <name type="scientific">Termitidicoccus mucosus</name>
    <dbReference type="NCBI Taxonomy" id="1184151"/>
    <lineage>
        <taxon>Bacteria</taxon>
        <taxon>Pseudomonadati</taxon>
        <taxon>Verrucomicrobiota</taxon>
        <taxon>Opitutia</taxon>
        <taxon>Opitutales</taxon>
        <taxon>Opitutaceae</taxon>
        <taxon>Termitidicoccus</taxon>
    </lineage>
</organism>
<protein>
    <recommendedName>
        <fullName evidence="2">3-keto-alpha-glucoside-1,2-lyase/3-keto-2-hydroxy-glucal hydratase domain-containing protein</fullName>
    </recommendedName>
</protein>